<evidence type="ECO:0000313" key="9">
    <source>
        <dbReference type="Proteomes" id="UP000229156"/>
    </source>
</evidence>
<dbReference type="GO" id="GO:0016787">
    <property type="term" value="F:hydrolase activity"/>
    <property type="evidence" value="ECO:0007669"/>
    <property type="project" value="UniProtKB-KW"/>
</dbReference>
<comment type="caution">
    <text evidence="8">The sequence shown here is derived from an EMBL/GenBank/DDBJ whole genome shotgun (WGS) entry which is preliminary data.</text>
</comment>
<reference evidence="9" key="1">
    <citation type="submission" date="2017-09" db="EMBL/GenBank/DDBJ databases">
        <title>Depth-based differentiation of microbial function through sediment-hosted aquifers and enrichment of novel symbionts in the deep terrestrial subsurface.</title>
        <authorList>
            <person name="Probst A.J."/>
            <person name="Ladd B."/>
            <person name="Jarett J.K."/>
            <person name="Geller-Mcgrath D.E."/>
            <person name="Sieber C.M.K."/>
            <person name="Emerson J.B."/>
            <person name="Anantharaman K."/>
            <person name="Thomas B.C."/>
            <person name="Malmstrom R."/>
            <person name="Stieglmeier M."/>
            <person name="Klingl A."/>
            <person name="Woyke T."/>
            <person name="Ryan C.M."/>
            <person name="Banfield J.F."/>
        </authorList>
    </citation>
    <scope>NUCLEOTIDE SEQUENCE [LARGE SCALE GENOMIC DNA]</scope>
</reference>
<evidence type="ECO:0000313" key="8">
    <source>
        <dbReference type="EMBL" id="PJB09312.1"/>
    </source>
</evidence>
<gene>
    <name evidence="8" type="ORF">CO121_00630</name>
</gene>
<sequence length="77" mass="8792">MSKPSVITPRKLVTILKNLGFQLDHTTGSHFIFYQPQTKKRAVVPYHQKDLPKGTLMSILKEAGVNRKELETAMKKK</sequence>
<name>A0A2M7ZVK0_9BACT</name>
<dbReference type="InterPro" id="IPR038570">
    <property type="entry name" value="HicA_sf"/>
</dbReference>
<evidence type="ECO:0000256" key="6">
    <source>
        <dbReference type="ARBA" id="ARBA00022884"/>
    </source>
</evidence>
<keyword evidence="2" id="KW-1277">Toxin-antitoxin system</keyword>
<evidence type="ECO:0000256" key="1">
    <source>
        <dbReference type="ARBA" id="ARBA00006620"/>
    </source>
</evidence>
<dbReference type="GO" id="GO:0003729">
    <property type="term" value="F:mRNA binding"/>
    <property type="evidence" value="ECO:0007669"/>
    <property type="project" value="InterPro"/>
</dbReference>
<evidence type="ECO:0008006" key="10">
    <source>
        <dbReference type="Google" id="ProtNLM"/>
    </source>
</evidence>
<keyword evidence="5" id="KW-0378">Hydrolase</keyword>
<keyword evidence="6" id="KW-0694">RNA-binding</keyword>
<dbReference type="Gene3D" id="3.30.920.30">
    <property type="entry name" value="Hypothetical protein"/>
    <property type="match status" value="1"/>
</dbReference>
<dbReference type="Proteomes" id="UP000229156">
    <property type="component" value="Unassembled WGS sequence"/>
</dbReference>
<accession>A0A2M7ZVK0</accession>
<dbReference type="SUPFAM" id="SSF54786">
    <property type="entry name" value="YcfA/nrd intein domain"/>
    <property type="match status" value="1"/>
</dbReference>
<keyword evidence="4" id="KW-0255">Endonuclease</keyword>
<dbReference type="AlphaFoldDB" id="A0A2M7ZVK0"/>
<protein>
    <recommendedName>
        <fullName evidence="10">Toxin HicA</fullName>
    </recommendedName>
</protein>
<evidence type="ECO:0000256" key="5">
    <source>
        <dbReference type="ARBA" id="ARBA00022801"/>
    </source>
</evidence>
<dbReference type="PANTHER" id="PTHR34873:SF3">
    <property type="entry name" value="ADDICTION MODULE TOXIN, HICA FAMILY"/>
    <property type="match status" value="1"/>
</dbReference>
<comment type="similarity">
    <text evidence="1">Belongs to the HicA mRNA interferase family.</text>
</comment>
<proteinExistence type="inferred from homology"/>
<dbReference type="EMBL" id="PFUT01000014">
    <property type="protein sequence ID" value="PJB09312.1"/>
    <property type="molecule type" value="Genomic_DNA"/>
</dbReference>
<dbReference type="PANTHER" id="PTHR34873">
    <property type="entry name" value="SSR1766 PROTEIN"/>
    <property type="match status" value="1"/>
</dbReference>
<keyword evidence="3" id="KW-0540">Nuclease</keyword>
<evidence type="ECO:0000256" key="2">
    <source>
        <dbReference type="ARBA" id="ARBA00022649"/>
    </source>
</evidence>
<organism evidence="8 9">
    <name type="scientific">bacterium (Candidatus Gribaldobacteria) CG_4_9_14_3_um_filter_36_15</name>
    <dbReference type="NCBI Taxonomy" id="2014269"/>
    <lineage>
        <taxon>Bacteria</taxon>
        <taxon>Candidatus Gribaldobacteria</taxon>
    </lineage>
</organism>
<keyword evidence="7" id="KW-0346">Stress response</keyword>
<dbReference type="GO" id="GO:0004519">
    <property type="term" value="F:endonuclease activity"/>
    <property type="evidence" value="ECO:0007669"/>
    <property type="project" value="UniProtKB-KW"/>
</dbReference>
<dbReference type="InterPro" id="IPR012933">
    <property type="entry name" value="HicA_mRNA_interferase"/>
</dbReference>
<evidence type="ECO:0000256" key="7">
    <source>
        <dbReference type="ARBA" id="ARBA00023016"/>
    </source>
</evidence>
<evidence type="ECO:0000256" key="4">
    <source>
        <dbReference type="ARBA" id="ARBA00022759"/>
    </source>
</evidence>
<dbReference type="Pfam" id="PF07927">
    <property type="entry name" value="HicA_toxin"/>
    <property type="match status" value="1"/>
</dbReference>
<evidence type="ECO:0000256" key="3">
    <source>
        <dbReference type="ARBA" id="ARBA00022722"/>
    </source>
</evidence>